<dbReference type="InParanoid" id="I2H1W9"/>
<feature type="domain" description="UDENN FNIP1/2-type" evidence="7">
    <location>
        <begin position="143"/>
        <end position="871"/>
    </location>
</feature>
<dbReference type="HOGENOM" id="CLU_010482_0_0_1"/>
<feature type="region of interest" description="Disordered" evidence="6">
    <location>
        <begin position="555"/>
        <end position="585"/>
    </location>
</feature>
<accession>I2H1W9</accession>
<evidence type="ECO:0000256" key="3">
    <source>
        <dbReference type="ARBA" id="ARBA00022448"/>
    </source>
</evidence>
<feature type="compositionally biased region" description="Polar residues" evidence="6">
    <location>
        <begin position="568"/>
        <end position="585"/>
    </location>
</feature>
<evidence type="ECO:0000313" key="8">
    <source>
        <dbReference type="EMBL" id="CCH60371.1"/>
    </source>
</evidence>
<feature type="region of interest" description="Disordered" evidence="6">
    <location>
        <begin position="438"/>
        <end position="514"/>
    </location>
</feature>
<dbReference type="GeneID" id="14495351"/>
<dbReference type="InterPro" id="IPR041153">
    <property type="entry name" value="LST4_longin"/>
</dbReference>
<dbReference type="STRING" id="1071380.I2H1W9"/>
<dbReference type="GO" id="GO:0005737">
    <property type="term" value="C:cytoplasm"/>
    <property type="evidence" value="ECO:0007669"/>
    <property type="project" value="UniProtKB-ARBA"/>
</dbReference>
<dbReference type="Pfam" id="PF18639">
    <property type="entry name" value="Longin_2"/>
    <property type="match status" value="1"/>
</dbReference>
<keyword evidence="3" id="KW-0813">Transport</keyword>
<evidence type="ECO:0000256" key="6">
    <source>
        <dbReference type="SAM" id="MobiDB-lite"/>
    </source>
</evidence>
<dbReference type="InterPro" id="IPR037545">
    <property type="entry name" value="DENN_FNIP1/2"/>
</dbReference>
<feature type="compositionally biased region" description="Polar residues" evidence="6">
    <location>
        <begin position="468"/>
        <end position="508"/>
    </location>
</feature>
<dbReference type="RefSeq" id="XP_004179890.1">
    <property type="nucleotide sequence ID" value="XM_004179842.1"/>
</dbReference>
<evidence type="ECO:0000256" key="4">
    <source>
        <dbReference type="ARBA" id="ARBA00022927"/>
    </source>
</evidence>
<dbReference type="GO" id="GO:0015031">
    <property type="term" value="P:protein transport"/>
    <property type="evidence" value="ECO:0007669"/>
    <property type="project" value="UniProtKB-KW"/>
</dbReference>
<dbReference type="OMA" id="SEYDEYP"/>
<keyword evidence="9" id="KW-1185">Reference proteome</keyword>
<name>I2H1W9_HENB6</name>
<dbReference type="eggNOG" id="ENOG502QPJF">
    <property type="taxonomic scope" value="Eukaryota"/>
</dbReference>
<dbReference type="Proteomes" id="UP000002866">
    <property type="component" value="Chromosome 3"/>
</dbReference>
<comment type="similarity">
    <text evidence="1">Belongs to the LST4 family.</text>
</comment>
<feature type="region of interest" description="Disordered" evidence="6">
    <location>
        <begin position="1"/>
        <end position="38"/>
    </location>
</feature>
<proteinExistence type="inferred from homology"/>
<feature type="compositionally biased region" description="Low complexity" evidence="6">
    <location>
        <begin position="9"/>
        <end position="31"/>
    </location>
</feature>
<evidence type="ECO:0000259" key="7">
    <source>
        <dbReference type="PROSITE" id="PS51836"/>
    </source>
</evidence>
<dbReference type="EMBL" id="HE806318">
    <property type="protein sequence ID" value="CCH60371.1"/>
    <property type="molecule type" value="Genomic_DNA"/>
</dbReference>
<dbReference type="GO" id="GO:0006865">
    <property type="term" value="P:amino acid transport"/>
    <property type="evidence" value="ECO:0007669"/>
    <property type="project" value="UniProtKB-KW"/>
</dbReference>
<feature type="compositionally biased region" description="Low complexity" evidence="6">
    <location>
        <begin position="445"/>
        <end position="467"/>
    </location>
</feature>
<protein>
    <recommendedName>
        <fullName evidence="2">Protein LST4</fullName>
    </recommendedName>
</protein>
<evidence type="ECO:0000313" key="9">
    <source>
        <dbReference type="Proteomes" id="UP000002866"/>
    </source>
</evidence>
<gene>
    <name evidence="8" type="primary">TBLA0C05730</name>
    <name evidence="8" type="ORF">TBLA_0C05730</name>
</gene>
<dbReference type="FunCoup" id="I2H1W9">
    <property type="interactions" value="64"/>
</dbReference>
<dbReference type="PROSITE" id="PS51836">
    <property type="entry name" value="DENN_FNIP12"/>
    <property type="match status" value="1"/>
</dbReference>
<organism evidence="8 9">
    <name type="scientific">Henningerozyma blattae (strain ATCC 34711 / CBS 6284 / DSM 70876 / NBRC 10599 / NRRL Y-10934 / UCD 77-7)</name>
    <name type="common">Yeast</name>
    <name type="synonym">Tetrapisispora blattae</name>
    <dbReference type="NCBI Taxonomy" id="1071380"/>
    <lineage>
        <taxon>Eukaryota</taxon>
        <taxon>Fungi</taxon>
        <taxon>Dikarya</taxon>
        <taxon>Ascomycota</taxon>
        <taxon>Saccharomycotina</taxon>
        <taxon>Saccharomycetes</taxon>
        <taxon>Saccharomycetales</taxon>
        <taxon>Saccharomycetaceae</taxon>
        <taxon>Henningerozyma</taxon>
    </lineage>
</organism>
<sequence length="1062" mass="118033">MLAHLLRKSPNSSLINPSNNSNNSNISSNSNFSTHYTNNSNNQASNLYSGSLHAKFHSNANVDTSSVNFNTTDTNIPKVYAQNHMLDHMYDDLKFKLFGTNTLKDKNDRICNIQTENKEKPTMTNPPSLIRRTSSSLSLSNERFQDGFGVFIVEETAKRMSRCSYRIAMEYVSIKGTAIQKIRPNELKEYIFGSPIRLSNSTQTTKIRFIPTSGLIMVTRLFYFEAGSNRLAICFCVPKKYLVAICEVWKQVSLWFDRIQDIIINLIKNRGANNNYRSFVLSPCGGNNGDNSEILLPVDIRNQYPVEAERIITCLKKMLIPNIESIYITPRLFMYPTTSKGFVESWFIDVFNWLEIKDGNKMGFLTVLMAKIMMDFRDLLKKSDVTRIVILSGNPVVANKLIFILSGLLGPKYKGRVEFDTMGNSNLLSIGHKKKPYNFKDHLPNTNNTNYNHNNNNNHNHNNANNASFDSINNMRQPSETGTVTSSEEASNATVEQFPSLTMHSTSKGWEIPKKRGTTNLASISSNEFLGDVIQPSSFKSGSSSLHHLFSSISSQTGSHGSWFSKRPTISQHMQHTPSTISSGSYDRLPSLFRSSSNTSIFGGQGSGQGRTFSNLSSSFATTALASFSTPQQSPSISEYDDYPWFGTPSTNNSNTNNTELFSYNNGSLSYKKNSKYNFPMVNLQLERNYQRLSQESILDEAFDRISKDTTMELIDTVDNQNDSSTDYKITMGNENHASVLEVPMRDLDDDKNEESILEGISDTEQLPRYTIFQPYYNGLFQLQACPQGSESEHKVTLSMKQELYNHSEVHTLLVLPGTREIKEVIMSKKSLTENGKSKICTNDSNTDLESLISPNSTERVILRTKRIFGNGRIISNNGITPTTNLASTAITPDTTGGLLVDYATLIEDILKQANDIFMSTSTSNILSTNNTNNDNNNNITSINNLASTAPATAASTANNTTVQDIGPITGSSVVATSMASPHFTQNSTTATIAGPIARDDISSIRDDLSSLKDDIPNTRDDTPSASNDTCNVEPMNRGLQLQALFTKLLNPELSLPNPIPT</sequence>
<reference evidence="8 9" key="1">
    <citation type="journal article" date="2011" name="Proc. Natl. Acad. Sci. U.S.A.">
        <title>Evolutionary erosion of yeast sex chromosomes by mating-type switching accidents.</title>
        <authorList>
            <person name="Gordon J.L."/>
            <person name="Armisen D."/>
            <person name="Proux-Wera E."/>
            <person name="Oheigeartaigh S.S."/>
            <person name="Byrne K.P."/>
            <person name="Wolfe K.H."/>
        </authorList>
    </citation>
    <scope>NUCLEOTIDE SEQUENCE [LARGE SCALE GENOMIC DNA]</scope>
    <source>
        <strain evidence="9">ATCC 34711 / CBS 6284 / DSM 70876 / NBRC 10599 / NRRL Y-10934 / UCD 77-7</strain>
    </source>
</reference>
<evidence type="ECO:0000256" key="1">
    <source>
        <dbReference type="ARBA" id="ARBA00010162"/>
    </source>
</evidence>
<keyword evidence="5" id="KW-0029">Amino-acid transport</keyword>
<dbReference type="AlphaFoldDB" id="I2H1W9"/>
<keyword evidence="4" id="KW-0653">Protein transport</keyword>
<dbReference type="KEGG" id="tbl:TBLA_0C05730"/>
<dbReference type="OrthoDB" id="4063558at2759"/>
<evidence type="ECO:0000256" key="5">
    <source>
        <dbReference type="ARBA" id="ARBA00022970"/>
    </source>
</evidence>
<evidence type="ECO:0000256" key="2">
    <source>
        <dbReference type="ARBA" id="ARBA00013394"/>
    </source>
</evidence>